<comment type="caution">
    <text evidence="2">The sequence shown here is derived from an EMBL/GenBank/DDBJ whole genome shotgun (WGS) entry which is preliminary data.</text>
</comment>
<keyword evidence="3" id="KW-1185">Reference proteome</keyword>
<dbReference type="OrthoDB" id="3000060at2759"/>
<accession>A0A9W4K250</accession>
<evidence type="ECO:0000313" key="2">
    <source>
        <dbReference type="EMBL" id="CAG8886879.1"/>
    </source>
</evidence>
<protein>
    <submittedName>
        <fullName evidence="2">Uncharacterized protein</fullName>
    </submittedName>
</protein>
<reference evidence="2" key="1">
    <citation type="submission" date="2021-07" db="EMBL/GenBank/DDBJ databases">
        <authorList>
            <person name="Branca A.L. A."/>
        </authorList>
    </citation>
    <scope>NUCLEOTIDE SEQUENCE</scope>
</reference>
<sequence length="292" mass="32625">MKDLRHVLQPMSFTTIFTTSCYSGVWLVRPDINQQQLNTTAIAAAGEDNESSSWAVSGSAGRASRSLAASAVLRCLIDAEDETQERTEHPTYIEFSKSVYDCVKEMGALGNSQQIYFSAENDEWERVTSLASVPPSPSSTSGPEPAKTGGRRLKRLKYLAEEYFAAKPSLNEAAPNISLHNYLRSVLNGATYPKEEVDSLTETTAYRLGAMYEADYLREQIGLKFPSIFGIETPLAQIENQSRNPRLYKQTWTLLLEREFCTTPIGIRLHFPKPTQYLTIALVESSTSWETI</sequence>
<dbReference type="AlphaFoldDB" id="A0A9W4K250"/>
<gene>
    <name evidence="2" type="ORF">PEGY_LOCUS897</name>
</gene>
<dbReference type="PROSITE" id="PS51257">
    <property type="entry name" value="PROKAR_LIPOPROTEIN"/>
    <property type="match status" value="1"/>
</dbReference>
<dbReference type="Proteomes" id="UP001154252">
    <property type="component" value="Unassembled WGS sequence"/>
</dbReference>
<evidence type="ECO:0000313" key="3">
    <source>
        <dbReference type="Proteomes" id="UP001154252"/>
    </source>
</evidence>
<organism evidence="2 3">
    <name type="scientific">Penicillium egyptiacum</name>
    <dbReference type="NCBI Taxonomy" id="1303716"/>
    <lineage>
        <taxon>Eukaryota</taxon>
        <taxon>Fungi</taxon>
        <taxon>Dikarya</taxon>
        <taxon>Ascomycota</taxon>
        <taxon>Pezizomycotina</taxon>
        <taxon>Eurotiomycetes</taxon>
        <taxon>Eurotiomycetidae</taxon>
        <taxon>Eurotiales</taxon>
        <taxon>Aspergillaceae</taxon>
        <taxon>Penicillium</taxon>
    </lineage>
</organism>
<evidence type="ECO:0000256" key="1">
    <source>
        <dbReference type="SAM" id="MobiDB-lite"/>
    </source>
</evidence>
<dbReference type="EMBL" id="CAJVRC010000836">
    <property type="protein sequence ID" value="CAG8886879.1"/>
    <property type="molecule type" value="Genomic_DNA"/>
</dbReference>
<feature type="region of interest" description="Disordered" evidence="1">
    <location>
        <begin position="128"/>
        <end position="151"/>
    </location>
</feature>
<proteinExistence type="predicted"/>
<name>A0A9W4K250_9EURO</name>